<evidence type="ECO:0000259" key="10">
    <source>
        <dbReference type="SMART" id="SM00607"/>
    </source>
</evidence>
<dbReference type="Gene3D" id="2.60.120.260">
    <property type="entry name" value="Galactose-binding domain-like"/>
    <property type="match status" value="1"/>
</dbReference>
<keyword evidence="4" id="KW-0479">Metal-binding</keyword>
<reference evidence="11 13" key="2">
    <citation type="journal article" date="2013" name="Nature">
        <title>Insights into bilaterian evolution from three spiralian genomes.</title>
        <authorList>
            <person name="Simakov O."/>
            <person name="Marletaz F."/>
            <person name="Cho S.J."/>
            <person name="Edsinger-Gonzales E."/>
            <person name="Havlak P."/>
            <person name="Hellsten U."/>
            <person name="Kuo D.H."/>
            <person name="Larsson T."/>
            <person name="Lv J."/>
            <person name="Arendt D."/>
            <person name="Savage R."/>
            <person name="Osoegawa K."/>
            <person name="de Jong P."/>
            <person name="Grimwood J."/>
            <person name="Chapman J.A."/>
            <person name="Shapiro H."/>
            <person name="Aerts A."/>
            <person name="Otillar R.P."/>
            <person name="Terry A.Y."/>
            <person name="Boore J.L."/>
            <person name="Grigoriev I.V."/>
            <person name="Lindberg D.R."/>
            <person name="Seaver E.C."/>
            <person name="Weisblat D.A."/>
            <person name="Putnam N.H."/>
            <person name="Rokhsar D.S."/>
        </authorList>
    </citation>
    <scope>NUCLEOTIDE SEQUENCE</scope>
    <source>
        <strain evidence="11 13">I ESC-2004</strain>
    </source>
</reference>
<organism evidence="11">
    <name type="scientific">Capitella teleta</name>
    <name type="common">Polychaete worm</name>
    <dbReference type="NCBI Taxonomy" id="283909"/>
    <lineage>
        <taxon>Eukaryota</taxon>
        <taxon>Metazoa</taxon>
        <taxon>Spiralia</taxon>
        <taxon>Lophotrochozoa</taxon>
        <taxon>Annelida</taxon>
        <taxon>Polychaeta</taxon>
        <taxon>Sedentaria</taxon>
        <taxon>Scolecida</taxon>
        <taxon>Capitellidae</taxon>
        <taxon>Capitella</taxon>
    </lineage>
</organism>
<evidence type="ECO:0000256" key="2">
    <source>
        <dbReference type="ARBA" id="ARBA00010147"/>
    </source>
</evidence>
<feature type="domain" description="Fucolectin tachylectin-4 pentraxin-1" evidence="10">
    <location>
        <begin position="30"/>
        <end position="181"/>
    </location>
</feature>
<dbReference type="SUPFAM" id="SSF49785">
    <property type="entry name" value="Galactose-binding domain-like"/>
    <property type="match status" value="1"/>
</dbReference>
<evidence type="ECO:0000256" key="9">
    <source>
        <dbReference type="SAM" id="Phobius"/>
    </source>
</evidence>
<dbReference type="STRING" id="283909.R7TL91"/>
<keyword evidence="6" id="KW-0106">Calcium</keyword>
<dbReference type="OMA" id="RSDCCED"/>
<dbReference type="InterPro" id="IPR006585">
    <property type="entry name" value="FTP1"/>
</dbReference>
<dbReference type="Pfam" id="PF22633">
    <property type="entry name" value="F5_F8_type_C_2"/>
    <property type="match status" value="1"/>
</dbReference>
<keyword evidence="9" id="KW-0812">Transmembrane</keyword>
<comment type="similarity">
    <text evidence="2">Belongs to the fucolectin family.</text>
</comment>
<dbReference type="GO" id="GO:0010185">
    <property type="term" value="P:regulation of cellular defense response"/>
    <property type="evidence" value="ECO:0007669"/>
    <property type="project" value="UniProtKB-ARBA"/>
</dbReference>
<protein>
    <recommendedName>
        <fullName evidence="10">Fucolectin tachylectin-4 pentraxin-1 domain-containing protein</fullName>
    </recommendedName>
</protein>
<name>R7TL91_CAPTE</name>
<evidence type="ECO:0000313" key="13">
    <source>
        <dbReference type="Proteomes" id="UP000014760"/>
    </source>
</evidence>
<comment type="function">
    <text evidence="1">Acts as a defensive agent. Recognizes blood group fucosylated oligosaccharides including A, B, H and Lewis B-type antigens. Does not recognize Lewis A antigen and has low affinity for monovalent haptens.</text>
</comment>
<feature type="compositionally biased region" description="Polar residues" evidence="8">
    <location>
        <begin position="450"/>
        <end position="463"/>
    </location>
</feature>
<keyword evidence="13" id="KW-1185">Reference proteome</keyword>
<dbReference type="EMBL" id="KB309421">
    <property type="protein sequence ID" value="ELT94439.1"/>
    <property type="molecule type" value="Genomic_DNA"/>
</dbReference>
<keyword evidence="7" id="KW-1015">Disulfide bond</keyword>
<keyword evidence="9" id="KW-0472">Membrane</keyword>
<evidence type="ECO:0000256" key="1">
    <source>
        <dbReference type="ARBA" id="ARBA00002219"/>
    </source>
</evidence>
<gene>
    <name evidence="11" type="ORF">CAPTEDRAFT_221914</name>
</gene>
<dbReference type="GO" id="GO:0042806">
    <property type="term" value="F:fucose binding"/>
    <property type="evidence" value="ECO:0007669"/>
    <property type="project" value="UniProtKB-ARBA"/>
</dbReference>
<dbReference type="SMART" id="SM00607">
    <property type="entry name" value="FTP"/>
    <property type="match status" value="1"/>
</dbReference>
<keyword evidence="9" id="KW-1133">Transmembrane helix</keyword>
<feature type="region of interest" description="Disordered" evidence="8">
    <location>
        <begin position="435"/>
        <end position="521"/>
    </location>
</feature>
<evidence type="ECO:0000313" key="11">
    <source>
        <dbReference type="EMBL" id="ELT94439.1"/>
    </source>
</evidence>
<dbReference type="InterPro" id="IPR008979">
    <property type="entry name" value="Galactose-bd-like_sf"/>
</dbReference>
<dbReference type="PANTHER" id="PTHR45713">
    <property type="entry name" value="FTP DOMAIN-CONTAINING PROTEIN"/>
    <property type="match status" value="1"/>
</dbReference>
<dbReference type="AlphaFoldDB" id="R7TL91"/>
<keyword evidence="5" id="KW-0430">Lectin</keyword>
<evidence type="ECO:0000256" key="4">
    <source>
        <dbReference type="ARBA" id="ARBA00022723"/>
    </source>
</evidence>
<dbReference type="EnsemblMetazoa" id="CapteT221914">
    <property type="protein sequence ID" value="CapteP221914"/>
    <property type="gene ID" value="CapteG221914"/>
</dbReference>
<dbReference type="GO" id="GO:0001868">
    <property type="term" value="P:regulation of complement activation, lectin pathway"/>
    <property type="evidence" value="ECO:0007669"/>
    <property type="project" value="UniProtKB-ARBA"/>
</dbReference>
<evidence type="ECO:0000256" key="6">
    <source>
        <dbReference type="ARBA" id="ARBA00022837"/>
    </source>
</evidence>
<dbReference type="OrthoDB" id="10252017at2759"/>
<evidence type="ECO:0000256" key="3">
    <source>
        <dbReference type="ARBA" id="ARBA00011233"/>
    </source>
</evidence>
<evidence type="ECO:0000256" key="8">
    <source>
        <dbReference type="SAM" id="MobiDB-lite"/>
    </source>
</evidence>
<dbReference type="Gene3D" id="2.170.300.10">
    <property type="entry name" value="Tie2 ligand-binding domain superfamily"/>
    <property type="match status" value="1"/>
</dbReference>
<feature type="transmembrane region" description="Helical" evidence="9">
    <location>
        <begin position="409"/>
        <end position="430"/>
    </location>
</feature>
<reference evidence="13" key="1">
    <citation type="submission" date="2012-12" db="EMBL/GenBank/DDBJ databases">
        <authorList>
            <person name="Hellsten U."/>
            <person name="Grimwood J."/>
            <person name="Chapman J.A."/>
            <person name="Shapiro H."/>
            <person name="Aerts A."/>
            <person name="Otillar R.P."/>
            <person name="Terry A.Y."/>
            <person name="Boore J.L."/>
            <person name="Simakov O."/>
            <person name="Marletaz F."/>
            <person name="Cho S.-J."/>
            <person name="Edsinger-Gonzales E."/>
            <person name="Havlak P."/>
            <person name="Kuo D.-H."/>
            <person name="Larsson T."/>
            <person name="Lv J."/>
            <person name="Arendt D."/>
            <person name="Savage R."/>
            <person name="Osoegawa K."/>
            <person name="de Jong P."/>
            <person name="Lindberg D.R."/>
            <person name="Seaver E.C."/>
            <person name="Weisblat D.A."/>
            <person name="Putnam N.H."/>
            <person name="Grigoriev I.V."/>
            <person name="Rokhsar D.S."/>
        </authorList>
    </citation>
    <scope>NUCLEOTIDE SEQUENCE</scope>
    <source>
        <strain evidence="13">I ESC-2004</strain>
    </source>
</reference>
<dbReference type="GO" id="GO:0046872">
    <property type="term" value="F:metal ion binding"/>
    <property type="evidence" value="ECO:0007669"/>
    <property type="project" value="UniProtKB-KW"/>
</dbReference>
<dbReference type="HOGENOM" id="CLU_038091_0_0_1"/>
<dbReference type="EMBL" id="AMQN01012282">
    <property type="status" value="NOT_ANNOTATED_CDS"/>
    <property type="molecule type" value="Genomic_DNA"/>
</dbReference>
<dbReference type="InterPro" id="IPR051941">
    <property type="entry name" value="BG_Antigen-Binding_Lectin"/>
</dbReference>
<dbReference type="Proteomes" id="UP000014760">
    <property type="component" value="Unassembled WGS sequence"/>
</dbReference>
<reference evidence="12" key="3">
    <citation type="submission" date="2015-06" db="UniProtKB">
        <authorList>
            <consortium name="EnsemblMetazoa"/>
        </authorList>
    </citation>
    <scope>IDENTIFICATION</scope>
</reference>
<accession>R7TL91</accession>
<comment type="subunit">
    <text evidence="3">Homotrimer.</text>
</comment>
<dbReference type="PANTHER" id="PTHR45713:SF6">
    <property type="entry name" value="F5_8 TYPE C DOMAIN-CONTAINING PROTEIN"/>
    <property type="match status" value="1"/>
</dbReference>
<proteinExistence type="inferred from homology"/>
<evidence type="ECO:0000256" key="5">
    <source>
        <dbReference type="ARBA" id="ARBA00022734"/>
    </source>
</evidence>
<evidence type="ECO:0000313" key="12">
    <source>
        <dbReference type="EnsemblMetazoa" id="CapteP221914"/>
    </source>
</evidence>
<evidence type="ECO:0000256" key="7">
    <source>
        <dbReference type="ARBA" id="ARBA00023157"/>
    </source>
</evidence>
<sequence>MGTCSECKDGFPRPNDQPDRFKWGGPECQTGNVAYNKGGDQSGVYGGLVSSKGVDGILGDSSSQSNCAHPANNRGVAAWFYVDLENVHQIYNVTIYNTFNVRGSYRMFDFSIRVGNTSDVDEHAECAHYGRELVRQGGDVTLDCSARGRYVSFRREGNYNDVNYVTICEFVVIGHPLTTAECPAGRTGTFCLNVCDAGSFGVGCSEECGHCKNDLCSAVDGRCSDGCELWFLGDRCNEKLNCDVGFFGVNCDEECGRCQNSACSVVDSHCLDGCQTWFIGDLCKQEIVLPSLRGLYPGLRRVNSSAIVLSWNQDSQIPDEHSQYYGYTAAFAVGSAGFQDVSPNVAHDSSITNQIIIWNIHPNDEYHFKVRIYREMDGRIEYGWPSETISVHLGQTGGDSAKWKTIATVFSVLFGLLALAVVTFSALWFYRRGQSKNSNQGCKRDDRDAGQSSATRNGQASTPAPSPGDASYVNVPQVSKKPVDESSRQYEALDDGRPKDDQDPYTAIEGVYQDINDAELT</sequence>